<evidence type="ECO:0000313" key="4">
    <source>
        <dbReference type="EMBL" id="EEQ99453.1"/>
    </source>
</evidence>
<dbReference type="RefSeq" id="XP_002766736.1">
    <property type="nucleotide sequence ID" value="XM_002766690.1"/>
</dbReference>
<dbReference type="InterPro" id="IPR043502">
    <property type="entry name" value="DNA/RNA_pol_sf"/>
</dbReference>
<dbReference type="InterPro" id="IPR001878">
    <property type="entry name" value="Znf_CCHC"/>
</dbReference>
<keyword evidence="1" id="KW-0863">Zinc-finger</keyword>
<proteinExistence type="predicted"/>
<dbReference type="SUPFAM" id="SSF56672">
    <property type="entry name" value="DNA/RNA polymerases"/>
    <property type="match status" value="1"/>
</dbReference>
<dbReference type="AlphaFoldDB" id="C5LUV3"/>
<dbReference type="InterPro" id="IPR021109">
    <property type="entry name" value="Peptidase_aspartic_dom_sf"/>
</dbReference>
<keyword evidence="5" id="KW-1185">Reference proteome</keyword>
<dbReference type="GO" id="GO:0003676">
    <property type="term" value="F:nucleic acid binding"/>
    <property type="evidence" value="ECO:0007669"/>
    <property type="project" value="InterPro"/>
</dbReference>
<dbReference type="SUPFAM" id="SSF57756">
    <property type="entry name" value="Retrovirus zinc finger-like domains"/>
    <property type="match status" value="1"/>
</dbReference>
<dbReference type="GeneID" id="9050861"/>
<feature type="compositionally biased region" description="Basic and acidic residues" evidence="2">
    <location>
        <begin position="248"/>
        <end position="266"/>
    </location>
</feature>
<feature type="region of interest" description="Disordered" evidence="2">
    <location>
        <begin position="245"/>
        <end position="266"/>
    </location>
</feature>
<evidence type="ECO:0000256" key="2">
    <source>
        <dbReference type="SAM" id="MobiDB-lite"/>
    </source>
</evidence>
<dbReference type="PROSITE" id="PS50158">
    <property type="entry name" value="ZF_CCHC"/>
    <property type="match status" value="1"/>
</dbReference>
<organism evidence="5">
    <name type="scientific">Perkinsus marinus (strain ATCC 50983 / TXsc)</name>
    <dbReference type="NCBI Taxonomy" id="423536"/>
    <lineage>
        <taxon>Eukaryota</taxon>
        <taxon>Sar</taxon>
        <taxon>Alveolata</taxon>
        <taxon>Perkinsozoa</taxon>
        <taxon>Perkinsea</taxon>
        <taxon>Perkinsida</taxon>
        <taxon>Perkinsidae</taxon>
        <taxon>Perkinsus</taxon>
    </lineage>
</organism>
<dbReference type="OrthoDB" id="8946823at2759"/>
<dbReference type="SMART" id="SM00343">
    <property type="entry name" value="ZnF_C2HC"/>
    <property type="match status" value="1"/>
</dbReference>
<dbReference type="InParanoid" id="C5LUV3"/>
<evidence type="ECO:0000259" key="3">
    <source>
        <dbReference type="PROSITE" id="PS50158"/>
    </source>
</evidence>
<keyword evidence="1" id="KW-0479">Metal-binding</keyword>
<keyword evidence="1" id="KW-0862">Zinc</keyword>
<dbReference type="CDD" id="cd00303">
    <property type="entry name" value="retropepsin_like"/>
    <property type="match status" value="1"/>
</dbReference>
<dbReference type="Gene3D" id="2.40.70.10">
    <property type="entry name" value="Acid Proteases"/>
    <property type="match status" value="1"/>
</dbReference>
<feature type="domain" description="CCHC-type" evidence="3">
    <location>
        <begin position="226"/>
        <end position="241"/>
    </location>
</feature>
<dbReference type="GO" id="GO:0008270">
    <property type="term" value="F:zinc ion binding"/>
    <property type="evidence" value="ECO:0007669"/>
    <property type="project" value="UniProtKB-KW"/>
</dbReference>
<accession>C5LUV3</accession>
<dbReference type="EMBL" id="GG685688">
    <property type="protein sequence ID" value="EEQ99453.1"/>
    <property type="molecule type" value="Genomic_DNA"/>
</dbReference>
<sequence length="1252" mass="138981">MWVESRKSVKDIELLKGGVFTGKGDSRSMRRVLTYVRDVAIEEAFTALEYRELLKRQISQTARAAVHPRRVTTQPALIQELRREVSSFLSLYGQGDSGKLDSWKSLLFLSQGKSEKVATFAQRFDDAYNDAVCLGNVIDDAQAALQFASALNEQWSISAATLIAAGVTSLADLTSRLVAEEKLFKHSVNVKVSVGNVDSTGGKTIFVSSTQRVGGQATKEDGVRSCFYCHQPGHLKADCPQLRAKRQNKPDPIGKDQTAKSVPKEGTDKVTSVASIGVVKSNDMESDIFSPSTRMVSVCGTGTAEHASPKIDHKALFDTGSVNNFISRNLVDLLQSSSIELEVNPLDGKTIKLADGSLRESMGVISLLIGVDGVSRSLSFYVLSSLCPDLIIGWDGMCTLGVIVKTQQNEIVCTGAVFGEKKEDSEEPQCLARMAKGSSPAILGTDDFHHDPFSELIISESYWYHLPSAPGYRIRVRRLREGEQKDTEKQVFVFELDLKGATKPTTTTPRTSNYSERLISRLSEEDRELFYAEVDGYLSRGWWQEEIPSPQGTDNSLPPITVFPVKAPGKALSSTPIRPCCDARAYNNLAEPAGYLGADISSLTSRLLGAYRKGDSLYMLDCIRAFYRLRTNWFLPLMVGRKRFWSNRVIFGISAGPSCLEFAMTFLLRYVAALDPSLSSVRFDVISGCCKVAGSWIYLDDVTLMGNGADGKLERFYKLFVETAEKFGLYFPPEKQNYLSPFKASGSVTHLGSLWSIVDDHLQCSCRRDIKGFQQLFSEPGKSKRDYFAIGGKLVDYPNDHARARLASDLLRSIIGGFQTPWDERVQLGEGEARQVDTLLNVLKEDFDTPCSHLSATGDVAILECDASAAGYGYIFSCGSYHASRAKAFRTNQLAWHVNRKEAWCIIQGLLSILPFLEEYCPSSTGVSCPLTLKVVGDSKSALAWACDNRSNVRSVERLAIRRMLNTLDDIRAMFDKMNIRLEFVRVPGSSNLGADELSRLLLKWKVCPCEGTKPDSTSDLSALCSLSLMVEGANEDEEILKNGGKEVCQSLMSLETSPPATVVQWLLSLQKCDPFINSVREFLVEGKKDAYLERLLRDHGRQYELNHCGLVVECRYTDNLEGWPRKFVSDGGRNFTSKLTKTMFCREGVLQDWSPYCKGLTRKIEAINELAMQKEMSMETSGVKPNKKCFKIGDLVRRSNKEVKDDSVYEVMSCGRHSVSIRRQGDVNSLPVKEQVRNLVLAQVENQLGEM</sequence>
<dbReference type="Gene3D" id="4.10.60.10">
    <property type="entry name" value="Zinc finger, CCHC-type"/>
    <property type="match status" value="1"/>
</dbReference>
<gene>
    <name evidence="4" type="ORF">Pmar_PMAR025841</name>
</gene>
<name>C5LUV3_PERM5</name>
<reference evidence="4 5" key="1">
    <citation type="submission" date="2008-07" db="EMBL/GenBank/DDBJ databases">
        <authorList>
            <person name="El-Sayed N."/>
            <person name="Caler E."/>
            <person name="Inman J."/>
            <person name="Amedeo P."/>
            <person name="Hass B."/>
            <person name="Wortman J."/>
        </authorList>
    </citation>
    <scope>NUCLEOTIDE SEQUENCE [LARGE SCALE GENOMIC DNA]</scope>
    <source>
        <strain evidence="5">ATCC 50983 / TXsc</strain>
    </source>
</reference>
<protein>
    <recommendedName>
        <fullName evidence="3">CCHC-type domain-containing protein</fullName>
    </recommendedName>
</protein>
<evidence type="ECO:0000256" key="1">
    <source>
        <dbReference type="PROSITE-ProRule" id="PRU00047"/>
    </source>
</evidence>
<dbReference type="Proteomes" id="UP000007800">
    <property type="component" value="Unassembled WGS sequence"/>
</dbReference>
<dbReference type="InterPro" id="IPR036875">
    <property type="entry name" value="Znf_CCHC_sf"/>
</dbReference>
<evidence type="ECO:0000313" key="5">
    <source>
        <dbReference type="Proteomes" id="UP000007800"/>
    </source>
</evidence>